<dbReference type="OrthoDB" id="3972039at2759"/>
<reference evidence="2" key="1">
    <citation type="journal article" date="2016" name="Proc. Natl. Acad. Sci. U.S.A.">
        <title>Comparative genomics of biotechnologically important yeasts.</title>
        <authorList>
            <person name="Riley R."/>
            <person name="Haridas S."/>
            <person name="Wolfe K.H."/>
            <person name="Lopes M.R."/>
            <person name="Hittinger C.T."/>
            <person name="Goeker M."/>
            <person name="Salamov A.A."/>
            <person name="Wisecaver J.H."/>
            <person name="Long T.M."/>
            <person name="Calvey C.H."/>
            <person name="Aerts A.L."/>
            <person name="Barry K.W."/>
            <person name="Choi C."/>
            <person name="Clum A."/>
            <person name="Coughlan A.Y."/>
            <person name="Deshpande S."/>
            <person name="Douglass A.P."/>
            <person name="Hanson S.J."/>
            <person name="Klenk H.-P."/>
            <person name="LaButti K.M."/>
            <person name="Lapidus A."/>
            <person name="Lindquist E.A."/>
            <person name="Lipzen A.M."/>
            <person name="Meier-Kolthoff J.P."/>
            <person name="Ohm R.A."/>
            <person name="Otillar R.P."/>
            <person name="Pangilinan J.L."/>
            <person name="Peng Y."/>
            <person name="Rokas A."/>
            <person name="Rosa C.A."/>
            <person name="Scheuner C."/>
            <person name="Sibirny A.A."/>
            <person name="Slot J.C."/>
            <person name="Stielow J.B."/>
            <person name="Sun H."/>
            <person name="Kurtzman C.P."/>
            <person name="Blackwell M."/>
            <person name="Grigoriev I.V."/>
            <person name="Jeffries T.W."/>
        </authorList>
    </citation>
    <scope>NUCLEOTIDE SEQUENCE [LARGE SCALE GENOMIC DNA]</scope>
    <source>
        <strain evidence="2">NRRL Y-1626</strain>
    </source>
</reference>
<dbReference type="Proteomes" id="UP000092321">
    <property type="component" value="Unassembled WGS sequence"/>
</dbReference>
<comment type="caution">
    <text evidence="1">The sequence shown here is derived from an EMBL/GenBank/DDBJ whole genome shotgun (WGS) entry which is preliminary data.</text>
</comment>
<dbReference type="AlphaFoldDB" id="A0A1B7TAB9"/>
<proteinExistence type="predicted"/>
<protein>
    <submittedName>
        <fullName evidence="1">Uncharacterized protein</fullName>
    </submittedName>
</protein>
<sequence length="265" mass="30567">MMYSQISKRSITYQMLKTEKVKQQIKTPLLKTYLRLPYTKDNEALLSNQVFNLPSVEDKSPFLPLSKTNILHIVGSTTPTKDTYSVQLLSKNKGVPVYLSPNEETITIKHISGNLTKFRDELVAVCKPILNEPNFENHVKINVKAGQIIIEKKMKIRKERYPVNVVPFWCDTIKQILQQEILVKNDTGFVKSVSQDFNDEGFLKQIGQTIMADWKKNALKKLYVKEKKAKRYEKLRNRDDVVSSHELVPQTLIEDMKQAVKTNGL</sequence>
<dbReference type="EMBL" id="LXPE01000055">
    <property type="protein sequence ID" value="OBA25679.1"/>
    <property type="molecule type" value="Genomic_DNA"/>
</dbReference>
<name>A0A1B7TAB9_9ASCO</name>
<organism evidence="1 2">
    <name type="scientific">Hanseniaspora valbyensis NRRL Y-1626</name>
    <dbReference type="NCBI Taxonomy" id="766949"/>
    <lineage>
        <taxon>Eukaryota</taxon>
        <taxon>Fungi</taxon>
        <taxon>Dikarya</taxon>
        <taxon>Ascomycota</taxon>
        <taxon>Saccharomycotina</taxon>
        <taxon>Saccharomycetes</taxon>
        <taxon>Saccharomycodales</taxon>
        <taxon>Saccharomycodaceae</taxon>
        <taxon>Hanseniaspora</taxon>
    </lineage>
</organism>
<dbReference type="Gene3D" id="3.30.780.10">
    <property type="entry name" value="SUI1-like domain"/>
    <property type="match status" value="1"/>
</dbReference>
<evidence type="ECO:0000313" key="2">
    <source>
        <dbReference type="Proteomes" id="UP000092321"/>
    </source>
</evidence>
<accession>A0A1B7TAB9</accession>
<gene>
    <name evidence="1" type="ORF">HANVADRAFT_53754</name>
</gene>
<keyword evidence="2" id="KW-1185">Reference proteome</keyword>
<evidence type="ECO:0000313" key="1">
    <source>
        <dbReference type="EMBL" id="OBA25679.1"/>
    </source>
</evidence>